<protein>
    <submittedName>
        <fullName evidence="2">Uncharacterized protein</fullName>
    </submittedName>
</protein>
<feature type="region of interest" description="Disordered" evidence="1">
    <location>
        <begin position="38"/>
        <end position="76"/>
    </location>
</feature>
<gene>
    <name evidence="2" type="ORF">CGXH109_LOCUS106266</name>
</gene>
<proteinExistence type="predicted"/>
<dbReference type="Proteomes" id="UP001152533">
    <property type="component" value="Unassembled WGS sequence"/>
</dbReference>
<organism evidence="2 3">
    <name type="scientific">Colletotrichum noveboracense</name>
    <dbReference type="NCBI Taxonomy" id="2664923"/>
    <lineage>
        <taxon>Eukaryota</taxon>
        <taxon>Fungi</taxon>
        <taxon>Dikarya</taxon>
        <taxon>Ascomycota</taxon>
        <taxon>Pezizomycotina</taxon>
        <taxon>Sordariomycetes</taxon>
        <taxon>Hypocreomycetidae</taxon>
        <taxon>Glomerellales</taxon>
        <taxon>Glomerellaceae</taxon>
        <taxon>Colletotrichum</taxon>
        <taxon>Colletotrichum gloeosporioides species complex</taxon>
    </lineage>
</organism>
<keyword evidence="3" id="KW-1185">Reference proteome</keyword>
<accession>A0A9W4WNI5</accession>
<name>A0A9W4WNI5_9PEZI</name>
<reference evidence="2" key="1">
    <citation type="submission" date="2022-08" db="EMBL/GenBank/DDBJ databases">
        <authorList>
            <person name="Giroux E."/>
            <person name="Giroux E."/>
        </authorList>
    </citation>
    <scope>NUCLEOTIDE SEQUENCE</scope>
    <source>
        <strain evidence="2">H1091258</strain>
    </source>
</reference>
<evidence type="ECO:0000313" key="3">
    <source>
        <dbReference type="Proteomes" id="UP001152533"/>
    </source>
</evidence>
<dbReference type="EMBL" id="CAMGZC010001078">
    <property type="protein sequence ID" value="CAI0651421.1"/>
    <property type="molecule type" value="Genomic_DNA"/>
</dbReference>
<dbReference type="AlphaFoldDB" id="A0A9W4WNI5"/>
<evidence type="ECO:0000313" key="2">
    <source>
        <dbReference type="EMBL" id="CAI0651421.1"/>
    </source>
</evidence>
<evidence type="ECO:0000256" key="1">
    <source>
        <dbReference type="SAM" id="MobiDB-lite"/>
    </source>
</evidence>
<sequence length="76" mass="8834">MLIPTRRFWSKLNCQREYLRWPYPSLFSRLKLDENIKTRQGRRARAVQDGGAKSGTHNPHAGESTGVPTRKPHQFT</sequence>
<comment type="caution">
    <text evidence="2">The sequence shown here is derived from an EMBL/GenBank/DDBJ whole genome shotgun (WGS) entry which is preliminary data.</text>
</comment>